<dbReference type="Gene3D" id="3.30.1150.10">
    <property type="match status" value="1"/>
</dbReference>
<dbReference type="KEGG" id="pvd:CFBP1590_0299"/>
<evidence type="ECO:0000313" key="3">
    <source>
        <dbReference type="Proteomes" id="UP000196842"/>
    </source>
</evidence>
<evidence type="ECO:0000313" key="2">
    <source>
        <dbReference type="EMBL" id="SMS07884.1"/>
    </source>
</evidence>
<dbReference type="Proteomes" id="UP000196842">
    <property type="component" value="Chromosome I"/>
</dbReference>
<feature type="chain" id="PRO_5012351019" evidence="1">
    <location>
        <begin position="21"/>
        <end position="213"/>
    </location>
</feature>
<dbReference type="AlphaFoldDB" id="A0A1Y6JDK2"/>
<proteinExistence type="predicted"/>
<sequence length="213" mass="24042">MRPKLHAAWLLLSLASVAHGLPSYPVPRHMPDIEYPRSLRLTAVSGVDVSVRVFIKASGEVRFLEVLNTTDPAIVAAAKHVVEQWRFEAWEPPASHPEGENVTVTYQFAEAAPSRPPLDENADLRKVMCSQINRESRQKDSLGTHAPYELDVFLRTERYLSSGPVVQLFLSLDERDALVRDLLQALPTVIASCRDNPGRRYVDYLPERVRQSF</sequence>
<reference evidence="2 3" key="1">
    <citation type="submission" date="2017-05" db="EMBL/GenBank/DDBJ databases">
        <authorList>
            <person name="Song R."/>
            <person name="Chenine A.L."/>
            <person name="Ruprecht R.M."/>
        </authorList>
    </citation>
    <scope>NUCLEOTIDE SEQUENCE [LARGE SCALE GENOMIC DNA]</scope>
    <source>
        <strain evidence="2 3">CFBP 1590</strain>
    </source>
</reference>
<evidence type="ECO:0000256" key="1">
    <source>
        <dbReference type="SAM" id="SignalP"/>
    </source>
</evidence>
<dbReference type="RefSeq" id="WP_088234320.1">
    <property type="nucleotide sequence ID" value="NZ_JAZEHZ010000010.1"/>
</dbReference>
<name>A0A1Y6JDK2_PSEVI</name>
<feature type="signal peptide" evidence="1">
    <location>
        <begin position="1"/>
        <end position="20"/>
    </location>
</feature>
<organism evidence="2 3">
    <name type="scientific">Pseudomonas viridiflava</name>
    <name type="common">Phytomonas viridiflava</name>
    <dbReference type="NCBI Taxonomy" id="33069"/>
    <lineage>
        <taxon>Bacteria</taxon>
        <taxon>Pseudomonadati</taxon>
        <taxon>Pseudomonadota</taxon>
        <taxon>Gammaproteobacteria</taxon>
        <taxon>Pseudomonadales</taxon>
        <taxon>Pseudomonadaceae</taxon>
        <taxon>Pseudomonas</taxon>
    </lineage>
</organism>
<protein>
    <submittedName>
        <fullName evidence="2">Energry transducer TonB</fullName>
    </submittedName>
</protein>
<dbReference type="EMBL" id="LT855380">
    <property type="protein sequence ID" value="SMS07884.1"/>
    <property type="molecule type" value="Genomic_DNA"/>
</dbReference>
<gene>
    <name evidence="2" type="ORF">CFBP1590_0299</name>
</gene>
<accession>A0A1Y6JDK2</accession>
<dbReference type="SUPFAM" id="SSF74653">
    <property type="entry name" value="TolA/TonB C-terminal domain"/>
    <property type="match status" value="1"/>
</dbReference>
<keyword evidence="1" id="KW-0732">Signal</keyword>
<dbReference type="GeneID" id="47761959"/>